<organism evidence="3 4">
    <name type="scientific">Actinotalea fermentans</name>
    <dbReference type="NCBI Taxonomy" id="43671"/>
    <lineage>
        <taxon>Bacteria</taxon>
        <taxon>Bacillati</taxon>
        <taxon>Actinomycetota</taxon>
        <taxon>Actinomycetes</taxon>
        <taxon>Micrococcales</taxon>
        <taxon>Cellulomonadaceae</taxon>
        <taxon>Actinotalea</taxon>
    </lineage>
</organism>
<accession>A0A511YUE4</accession>
<comment type="caution">
    <text evidence="3">The sequence shown here is derived from an EMBL/GenBank/DDBJ whole genome shotgun (WGS) entry which is preliminary data.</text>
</comment>
<proteinExistence type="predicted"/>
<evidence type="ECO:0000256" key="1">
    <source>
        <dbReference type="SAM" id="MobiDB-lite"/>
    </source>
</evidence>
<reference evidence="3 4" key="1">
    <citation type="submission" date="2019-07" db="EMBL/GenBank/DDBJ databases">
        <title>Whole genome shotgun sequence of Actinotalea fermentans NBRC 105374.</title>
        <authorList>
            <person name="Hosoyama A."/>
            <person name="Uohara A."/>
            <person name="Ohji S."/>
            <person name="Ichikawa N."/>
        </authorList>
    </citation>
    <scope>NUCLEOTIDE SEQUENCE [LARGE SCALE GENOMIC DNA]</scope>
    <source>
        <strain evidence="3 4">NBRC 105374</strain>
    </source>
</reference>
<dbReference type="RefSeq" id="WP_146819036.1">
    <property type="nucleotide sequence ID" value="NZ_BJYK01000001.1"/>
</dbReference>
<feature type="transmembrane region" description="Helical" evidence="2">
    <location>
        <begin position="206"/>
        <end position="239"/>
    </location>
</feature>
<feature type="region of interest" description="Disordered" evidence="1">
    <location>
        <begin position="1"/>
        <end position="26"/>
    </location>
</feature>
<keyword evidence="2" id="KW-0472">Membrane</keyword>
<dbReference type="AlphaFoldDB" id="A0A511YUE4"/>
<evidence type="ECO:0000313" key="4">
    <source>
        <dbReference type="Proteomes" id="UP000321484"/>
    </source>
</evidence>
<feature type="transmembrane region" description="Helical" evidence="2">
    <location>
        <begin position="54"/>
        <end position="78"/>
    </location>
</feature>
<evidence type="ECO:0000313" key="3">
    <source>
        <dbReference type="EMBL" id="GEN78817.1"/>
    </source>
</evidence>
<evidence type="ECO:0000256" key="2">
    <source>
        <dbReference type="SAM" id="Phobius"/>
    </source>
</evidence>
<keyword evidence="2" id="KW-1133">Transmembrane helix</keyword>
<keyword evidence="2" id="KW-0812">Transmembrane</keyword>
<dbReference type="EMBL" id="BJYK01000001">
    <property type="protein sequence ID" value="GEN78817.1"/>
    <property type="molecule type" value="Genomic_DNA"/>
</dbReference>
<protein>
    <submittedName>
        <fullName evidence="3">Uncharacterized protein</fullName>
    </submittedName>
</protein>
<keyword evidence="4" id="KW-1185">Reference proteome</keyword>
<sequence>MSSQQQPPYGQPAYGQPAYGQPAYGQPAYGQSYGASAYPPAQPPRKTSTTGPKITVAIGVVVLIVSVVLLVVGGLSIARTLPTDVLALDGSPGDGVVGVVDLPGSGQVGLAGDTRYAVYLVHDVSRSVRTDLPSVTSPAGRRVAVGGAAYSSTTTMGDTHAAAIASFTTDEAGEYTVALDVRDAAFGAEPGEQVRLFVVEDIGAGGFFAGLFGGVAGLLGGIFLGLVAIVLLVVGGIMWGVRRGNARRLGQA</sequence>
<dbReference type="Proteomes" id="UP000321484">
    <property type="component" value="Unassembled WGS sequence"/>
</dbReference>
<gene>
    <name evidence="3" type="ORF">AFE02nite_05510</name>
</gene>
<name>A0A511YUE4_9CELL</name>